<evidence type="ECO:0000313" key="5">
    <source>
        <dbReference type="Proteomes" id="UP000078348"/>
    </source>
</evidence>
<accession>A0A196SIP3</accession>
<organism evidence="4 5">
    <name type="scientific">Blastocystis sp. subtype 1 (strain ATCC 50177 / NandII)</name>
    <dbReference type="NCBI Taxonomy" id="478820"/>
    <lineage>
        <taxon>Eukaryota</taxon>
        <taxon>Sar</taxon>
        <taxon>Stramenopiles</taxon>
        <taxon>Bigyra</taxon>
        <taxon>Opalozoa</taxon>
        <taxon>Opalinata</taxon>
        <taxon>Blastocystidae</taxon>
        <taxon>Blastocystis</taxon>
    </lineage>
</organism>
<feature type="transmembrane region" description="Helical" evidence="2">
    <location>
        <begin position="1502"/>
        <end position="1524"/>
    </location>
</feature>
<dbReference type="Pfam" id="PF05345">
    <property type="entry name" value="He_PIG"/>
    <property type="match status" value="3"/>
</dbReference>
<feature type="domain" description="Sushi" evidence="3">
    <location>
        <begin position="1447"/>
        <end position="1500"/>
    </location>
</feature>
<gene>
    <name evidence="4" type="ORF">AV274_1351</name>
</gene>
<name>A0A196SIP3_BLAHN</name>
<dbReference type="InterPro" id="IPR000436">
    <property type="entry name" value="Sushi_SCR_CCP_dom"/>
</dbReference>
<keyword evidence="2" id="KW-0812">Transmembrane</keyword>
<dbReference type="Gene3D" id="2.60.120.260">
    <property type="entry name" value="Galactose-binding domain-like"/>
    <property type="match status" value="2"/>
</dbReference>
<keyword evidence="2" id="KW-1133">Transmembrane helix</keyword>
<evidence type="ECO:0000256" key="1">
    <source>
        <dbReference type="ARBA" id="ARBA00023157"/>
    </source>
</evidence>
<sequence>MAGLSVGRWDVTPSTVWRVSDAFQASWMMPYFNDDAWDENQRGGFSNITSHTVTRYYRCSFPLDDDFASFAGFRFLVNLKFGIVMYMNGQEVFRHNLQSGTITQYTTPSNIENDYILQSASFNAHFLSSDTTQVTLAVEVHHVWSHILLSDPFFAVLFLLPTEADNSHVFSSLLLSTDYIPISPSLPLSNDADTRTTISIASSRWIQATYATSFSPLFLVNTYSIAIANAAAVSLVAWRLEGSRDEQRWTVLDAKEGSSFFLHHSTFSADLPAQTTLFSFYRIVFLSFSSSSPLTLADFSLALKPLSPPRVELAYSLFSLTLFPSQSDVYIAPTLNGFSSFSITPTTLPQGLSFSTLAGSFYGTLAPTASSASFSITATFADGATHRTTVTLFVLPCVVNQAFLSIETISAKQASAAFWTLANDRSTLATGRGENTAVPSSFTQTFCLPFDMYTLTLDSTTHTPWPRGTLLRLTLTTASTTLTIGSVTHTTATSIAVSLPLRLLSDGTAVDWTYHPSSSVPADWTQDRPASAWEPLPDSLTLAQSVWLFRKQVSLPSIASEELVEFRVFCRAGLLLVSNGVEFHRHSIPAGEITSSTVAQDPTPVAYWHVLSFTAAEASLRSGTNVLAIAVVNPDAQTRAVDFRAIVHLSGYSAFVAQQFTDASSADSLSLVDSAHIGDHAASRLFDADLSSFFSSSGSSFVTLLFHNQRSDKYNTYCLTSAPTHASTYPVAWTLSASNDGSAWVSLDAVSAASFSLGESKCSFFPSGAFSHYRLHLERSQSSLLNLAEFGLFFVKAVGEVEPLSLSPDSLQGFLGCPIASYALSSSHYRHFSVQPALPAGLSLDAVTGLLFGTPSELHEASQFSLTAESHGGSPTTAVFSLAILQCDEETSSFSLFRVAVSDFSATDENHIEFWILSTAGVAAHAVVVGEQPWEHREGVTSFERSFCVPCGAYTVHFEHVLRGAITPSYSLSLSGADEVYSGTFDASTAASEFRFDTTRLIHPITTSWHYRIDSSEPPANWFQSATSALWPEATPASLPPLSTLTSYYCTTFQAAYTSSVSAFSVGVRSRGGIVVYLNGMEISRARMPEGPVTHFTPPTSETPDPEFIVFSGSVQFLPFVVDASAQVEGGREGDNNRLCVELHRKSAVSEVNFFAASLKYVASGSDRVLDGESWGSVQGIGAPWHEYVANAFDKNIRSKYFGSSTCEEVAARWTYASERREFANRLRFYAGNSFTRRPRRLRLEGSQNGESWKVLLESEELTWESGGYGEWKEWRLSNQESFHAYQLVGNGCGSEGIEFAEVLLFADRVNVACAAVDGFPAANEGEESHGPCPEFMTGYAIRTCQNGHFSSIDESHCIPTVPTSFSYEPQRITAFTYSFVSASPVLSFYVSSFSIKPSLPAGLVLSFKTGRISGTPVEASFVTTYTITAKNSRGSSRAFLEIIVKSGCPSIGDFPSTPVGEEAEYRCSKNYWMYGKVRRLCTEREGMAVWGEPRGYCKSSVMLVVVVVLAALILCAVVITWCVNESMNRRMNVYQLPNGEYEMEEVGEKENMEAGEKEETERVRVRPAMKLVGRPVFLYIPRYFHKKKKDYSYEYKRLRPRELNRI</sequence>
<proteinExistence type="predicted"/>
<protein>
    <submittedName>
        <fullName evidence="4">Ig family protein</fullName>
    </submittedName>
</protein>
<evidence type="ECO:0000259" key="3">
    <source>
        <dbReference type="PROSITE" id="PS50923"/>
    </source>
</evidence>
<evidence type="ECO:0000313" key="4">
    <source>
        <dbReference type="EMBL" id="OAO16908.1"/>
    </source>
</evidence>
<keyword evidence="2" id="KW-0472">Membrane</keyword>
<dbReference type="OrthoDB" id="527990at2759"/>
<dbReference type="Proteomes" id="UP000078348">
    <property type="component" value="Unassembled WGS sequence"/>
</dbReference>
<dbReference type="EMBL" id="LXWW01000054">
    <property type="protein sequence ID" value="OAO16908.1"/>
    <property type="molecule type" value="Genomic_DNA"/>
</dbReference>
<evidence type="ECO:0000256" key="2">
    <source>
        <dbReference type="SAM" id="Phobius"/>
    </source>
</evidence>
<keyword evidence="1" id="KW-1015">Disulfide bond</keyword>
<keyword evidence="5" id="KW-1185">Reference proteome</keyword>
<dbReference type="PROSITE" id="PS50923">
    <property type="entry name" value="SUSHI"/>
    <property type="match status" value="1"/>
</dbReference>
<comment type="caution">
    <text evidence="4">The sequence shown here is derived from an EMBL/GenBank/DDBJ whole genome shotgun (WGS) entry which is preliminary data.</text>
</comment>
<dbReference type="InterPro" id="IPR013783">
    <property type="entry name" value="Ig-like_fold"/>
</dbReference>
<dbReference type="Gene3D" id="2.60.40.10">
    <property type="entry name" value="Immunoglobulins"/>
    <property type="match status" value="2"/>
</dbReference>
<reference evidence="4 5" key="1">
    <citation type="submission" date="2016-05" db="EMBL/GenBank/DDBJ databases">
        <title>Nuclear genome of Blastocystis sp. subtype 1 NandII.</title>
        <authorList>
            <person name="Gentekaki E."/>
            <person name="Curtis B."/>
            <person name="Stairs C."/>
            <person name="Eme L."/>
            <person name="Herman E."/>
            <person name="Klimes V."/>
            <person name="Arias M.C."/>
            <person name="Elias M."/>
            <person name="Hilliou F."/>
            <person name="Klute M."/>
            <person name="Malik S.-B."/>
            <person name="Pightling A."/>
            <person name="Rachubinski R."/>
            <person name="Salas D."/>
            <person name="Schlacht A."/>
            <person name="Suga H."/>
            <person name="Archibald J."/>
            <person name="Ball S.G."/>
            <person name="Clark G."/>
            <person name="Dacks J."/>
            <person name="Van Der Giezen M."/>
            <person name="Tsaousis A."/>
            <person name="Roger A."/>
        </authorList>
    </citation>
    <scope>NUCLEOTIDE SEQUENCE [LARGE SCALE GENOMIC DNA]</scope>
    <source>
        <strain evidence="5">ATCC 50177 / NandII</strain>
    </source>
</reference>